<dbReference type="InterPro" id="IPR051082">
    <property type="entry name" value="Pentapeptide-BTB/POZ_domain"/>
</dbReference>
<keyword evidence="1" id="KW-0812">Transmembrane</keyword>
<reference evidence="3" key="1">
    <citation type="journal article" date="2019" name="Int. J. Syst. Evol. Microbiol.">
        <title>The Global Catalogue of Microorganisms (GCM) 10K type strain sequencing project: providing services to taxonomists for standard genome sequencing and annotation.</title>
        <authorList>
            <consortium name="The Broad Institute Genomics Platform"/>
            <consortium name="The Broad Institute Genome Sequencing Center for Infectious Disease"/>
            <person name="Wu L."/>
            <person name="Ma J."/>
        </authorList>
    </citation>
    <scope>NUCLEOTIDE SEQUENCE [LARGE SCALE GENOMIC DNA]</scope>
    <source>
        <strain evidence="3">KCTC 12848</strain>
    </source>
</reference>
<dbReference type="Proteomes" id="UP001595833">
    <property type="component" value="Unassembled WGS sequence"/>
</dbReference>
<dbReference type="PANTHER" id="PTHR14136:SF17">
    <property type="entry name" value="BTB_POZ DOMAIN-CONTAINING PROTEIN KCTD9"/>
    <property type="match status" value="1"/>
</dbReference>
<evidence type="ECO:0000313" key="3">
    <source>
        <dbReference type="Proteomes" id="UP001595833"/>
    </source>
</evidence>
<keyword evidence="1" id="KW-1133">Transmembrane helix</keyword>
<protein>
    <submittedName>
        <fullName evidence="2">Pentapeptide repeat-containing protein</fullName>
    </submittedName>
</protein>
<comment type="caution">
    <text evidence="2">The sequence shown here is derived from an EMBL/GenBank/DDBJ whole genome shotgun (WGS) entry which is preliminary data.</text>
</comment>
<proteinExistence type="predicted"/>
<name>A0ABV9XX95_9PSEU</name>
<accession>A0ABV9XX95</accession>
<dbReference type="RefSeq" id="WP_344033685.1">
    <property type="nucleotide sequence ID" value="NZ_BAAAKE010000001.1"/>
</dbReference>
<keyword evidence="1" id="KW-0472">Membrane</keyword>
<feature type="transmembrane region" description="Helical" evidence="1">
    <location>
        <begin position="6"/>
        <end position="31"/>
    </location>
</feature>
<sequence>MGAGALWRGAVVVLAFLVLVLGVLVLVPGWLHPPLDQEALRGVADAEKRIQLQQAQDQLRNATRSTLLQAVAGLLVLAGAAATWRQVQVAREGQITERFTRAVDQIGSDNVDVRVGGVYALERIARNSPADRDTVQFVLGAFVRNHVPRDAGERGPGDGPGERQPWLQQRLPDVQAVMQVLSRRPGSPTGARRLVLSHVDLRSLLLDPGSRLSDSVFRHVDLSRAWLAGTDLRRTDLTGADLRLANLRDADLRDAVLRRSALGQADLAGADLSGADLRGADLRDAVLERTRLRGAVADDATRWPAGFDERRLGTDRS</sequence>
<dbReference type="InterPro" id="IPR001646">
    <property type="entry name" value="5peptide_repeat"/>
</dbReference>
<gene>
    <name evidence="2" type="ORF">ACFPFM_14735</name>
</gene>
<dbReference type="Pfam" id="PF00805">
    <property type="entry name" value="Pentapeptide"/>
    <property type="match status" value="2"/>
</dbReference>
<keyword evidence="3" id="KW-1185">Reference proteome</keyword>
<dbReference type="Gene3D" id="2.160.20.80">
    <property type="entry name" value="E3 ubiquitin-protein ligase SopA"/>
    <property type="match status" value="1"/>
</dbReference>
<organism evidence="2 3">
    <name type="scientific">Saccharothrix xinjiangensis</name>
    <dbReference type="NCBI Taxonomy" id="204798"/>
    <lineage>
        <taxon>Bacteria</taxon>
        <taxon>Bacillati</taxon>
        <taxon>Actinomycetota</taxon>
        <taxon>Actinomycetes</taxon>
        <taxon>Pseudonocardiales</taxon>
        <taxon>Pseudonocardiaceae</taxon>
        <taxon>Saccharothrix</taxon>
    </lineage>
</organism>
<dbReference type="SUPFAM" id="SSF141571">
    <property type="entry name" value="Pentapeptide repeat-like"/>
    <property type="match status" value="1"/>
</dbReference>
<evidence type="ECO:0000256" key="1">
    <source>
        <dbReference type="SAM" id="Phobius"/>
    </source>
</evidence>
<dbReference type="EMBL" id="JBHSJB010000011">
    <property type="protein sequence ID" value="MFC5055010.1"/>
    <property type="molecule type" value="Genomic_DNA"/>
</dbReference>
<dbReference type="PANTHER" id="PTHR14136">
    <property type="entry name" value="BTB_POZ DOMAIN-CONTAINING PROTEIN KCTD9"/>
    <property type="match status" value="1"/>
</dbReference>
<evidence type="ECO:0000313" key="2">
    <source>
        <dbReference type="EMBL" id="MFC5055010.1"/>
    </source>
</evidence>